<accession>A0AAD4PZ98</accession>
<feature type="domain" description="AMP-dependent synthetase/ligase" evidence="3">
    <location>
        <begin position="243"/>
        <end position="600"/>
    </location>
</feature>
<name>A0AAD4PZ98_9EURO</name>
<gene>
    <name evidence="4" type="ORF">BGW36DRAFT_426490</name>
</gene>
<dbReference type="SUPFAM" id="SSF56801">
    <property type="entry name" value="Acetyl-CoA synthetase-like"/>
    <property type="match status" value="1"/>
</dbReference>
<dbReference type="GeneID" id="70250565"/>
<dbReference type="InterPro" id="IPR023213">
    <property type="entry name" value="CAT-like_dom_sf"/>
</dbReference>
<dbReference type="PANTHER" id="PTHR45527:SF1">
    <property type="entry name" value="FATTY ACID SYNTHASE"/>
    <property type="match status" value="1"/>
</dbReference>
<evidence type="ECO:0000256" key="2">
    <source>
        <dbReference type="ARBA" id="ARBA00022553"/>
    </source>
</evidence>
<dbReference type="GO" id="GO:0043041">
    <property type="term" value="P:amino acid activation for nonribosomal peptide biosynthetic process"/>
    <property type="evidence" value="ECO:0007669"/>
    <property type="project" value="TreeGrafter"/>
</dbReference>
<dbReference type="InterPro" id="IPR042099">
    <property type="entry name" value="ANL_N_sf"/>
</dbReference>
<dbReference type="GO" id="GO:0044550">
    <property type="term" value="P:secondary metabolite biosynthetic process"/>
    <property type="evidence" value="ECO:0007669"/>
    <property type="project" value="TreeGrafter"/>
</dbReference>
<evidence type="ECO:0000256" key="1">
    <source>
        <dbReference type="ARBA" id="ARBA00022450"/>
    </source>
</evidence>
<sequence>MLLRSIPDLFVSNFNTLNIDKEESHILHDNITGFDISDVERRATVENLAAWHVCSAAWSIVLSRHTLESSLDCLATYVPRQNTPNGCDVGSFLSVHASIDEDTTFAELLHKASDFSIHNDKLAFDTASSIVVICPTTFSAGPTELPLPPQTKSDVTIQLLSTRSKVIQATCRYRSGLPSCYVEKVVHHFLHLLRYIINHKSWASLYIRDISMSSLQEDMQLRHDGLPSRSLADMELGSVHQLFRRQARRTPSRPALEGPSGDVISYLELDLISDLMEADLRRRLSNVSPSHLNTGLTVESAAVVGIMMQRSPAVVIAILSCWKAGYAIVLVDPSQPASRNGQIVENCHCALLLVDKSWTGSVGKDIAWNFDFESLRDRLKTCDDSDTAYRQSEIEISKDFFRPAWFRVTSGSTGTPKCALHSHATFGSSISSYRGRVRASKSLLFFNPISSASGNAIWSFLTNGACVCIPPQEEMVSDLAGCINRYGIDDVCITPSALALTSPEQVPSLKTVALVGEATPRSLAQKWSHHVSILIGYGATEMNSHALPFHDEPTGILAPAHPLPNSDYSLYILQPATMQLCPLYVPGEICLSSTYMSSGYINMPEATSKVFVPHPFPGDAGHSYIYRTGDLGMFIAPRCFVILGRVDFQFKLDGNRIQPEEIESVVNQVPKVIESRVILVKPTVGPPVSTCCVILESSSTNGLHIDSHWKDFVSGAEKACSNHLPKYMMPHRWLKFEKFPETLSAKTDTKALAIEAKKIIDNETTIAMGGNDQKKKFEEHISMEGKVFLDLVLETLTGNHPNELSADMREKMQAQSFLANGGTSLLSLQLRSQLRSRGLDITISQLYSPQSLVEIASDFSTAEGGKAMVQAQESGPALTVTEFLRSRMPTDIRPELTEYETIFPTTMLQREIFVLSMLDPKLWIFYQFMDLSQVSCTTSQLHEAIILLVSAKPNLRTVFSLVNVQSNPATVENPDSAFDLIKSGQFVHAILKSDAISIRVSQEDHIEEPEAFWRQDVNTKWSFEKLLWRVTFLSKPRLLAWTFNHAIVDEWVARNISRDLYAVLTAILDRDNTQKGQTQALTDACENARKPSIEKWPITHYGTHGLTGSSTPVVEKHTKIWENFMANASPTPIPDDLKLPYSALPAPPFIKNLESLPYGEWCRQHHVTAAALFHAAASLTIARLLNWWRPGGPHQTTEEVTYYRISSNRNTISGASDMEGALISISPMRVPVAASADPVAIAQAALKNWIATYESDPYYLDGQLIHTGPEPTARQRRWGNVLLNHIYHNPDKEDSVPSFRGVAEDKCGFAMVWPFAALELTVVETNPKSADSLQLCVLSTLEQQSTEDFIHIFVDVLRAVIETNSRMSAMEIVQQLS</sequence>
<dbReference type="Gene3D" id="3.30.559.10">
    <property type="entry name" value="Chloramphenicol acetyltransferase-like domain"/>
    <property type="match status" value="1"/>
</dbReference>
<keyword evidence="2" id="KW-0597">Phosphoprotein</keyword>
<evidence type="ECO:0000313" key="4">
    <source>
        <dbReference type="EMBL" id="KAH8698801.1"/>
    </source>
</evidence>
<proteinExistence type="predicted"/>
<dbReference type="EMBL" id="JAJTJA010000005">
    <property type="protein sequence ID" value="KAH8698801.1"/>
    <property type="molecule type" value="Genomic_DNA"/>
</dbReference>
<dbReference type="Pfam" id="PF00501">
    <property type="entry name" value="AMP-binding"/>
    <property type="match status" value="1"/>
</dbReference>
<dbReference type="InterPro" id="IPR000873">
    <property type="entry name" value="AMP-dep_synth/lig_dom"/>
</dbReference>
<dbReference type="GO" id="GO:0031177">
    <property type="term" value="F:phosphopantetheine binding"/>
    <property type="evidence" value="ECO:0007669"/>
    <property type="project" value="TreeGrafter"/>
</dbReference>
<keyword evidence="1" id="KW-0596">Phosphopantetheine</keyword>
<dbReference type="SUPFAM" id="SSF52777">
    <property type="entry name" value="CoA-dependent acyltransferases"/>
    <property type="match status" value="2"/>
</dbReference>
<dbReference type="Proteomes" id="UP001201262">
    <property type="component" value="Unassembled WGS sequence"/>
</dbReference>
<dbReference type="InterPro" id="IPR045851">
    <property type="entry name" value="AMP-bd_C_sf"/>
</dbReference>
<dbReference type="Gene3D" id="3.40.50.12780">
    <property type="entry name" value="N-terminal domain of ligase-like"/>
    <property type="match status" value="1"/>
</dbReference>
<dbReference type="Gene3D" id="3.30.559.30">
    <property type="entry name" value="Nonribosomal peptide synthetase, condensation domain"/>
    <property type="match status" value="1"/>
</dbReference>
<dbReference type="RefSeq" id="XP_046073265.1">
    <property type="nucleotide sequence ID" value="XM_046220278.1"/>
</dbReference>
<comment type="caution">
    <text evidence="4">The sequence shown here is derived from an EMBL/GenBank/DDBJ whole genome shotgun (WGS) entry which is preliminary data.</text>
</comment>
<dbReference type="GO" id="GO:0005737">
    <property type="term" value="C:cytoplasm"/>
    <property type="evidence" value="ECO:0007669"/>
    <property type="project" value="TreeGrafter"/>
</dbReference>
<dbReference type="Gene3D" id="3.30.300.30">
    <property type="match status" value="1"/>
</dbReference>
<keyword evidence="5" id="KW-1185">Reference proteome</keyword>
<reference evidence="4" key="1">
    <citation type="submission" date="2021-12" db="EMBL/GenBank/DDBJ databases">
        <title>Convergent genome expansion in fungi linked to evolution of root-endophyte symbiosis.</title>
        <authorList>
            <consortium name="DOE Joint Genome Institute"/>
            <person name="Ke Y.-H."/>
            <person name="Bonito G."/>
            <person name="Liao H.-L."/>
            <person name="Looney B."/>
            <person name="Rojas-Flechas A."/>
            <person name="Nash J."/>
            <person name="Hameed K."/>
            <person name="Schadt C."/>
            <person name="Martin F."/>
            <person name="Crous P.W."/>
            <person name="Miettinen O."/>
            <person name="Magnuson J.K."/>
            <person name="Labbe J."/>
            <person name="Jacobson D."/>
            <person name="Doktycz M.J."/>
            <person name="Veneault-Fourrey C."/>
            <person name="Kuo A."/>
            <person name="Mondo S."/>
            <person name="Calhoun S."/>
            <person name="Riley R."/>
            <person name="Ohm R."/>
            <person name="LaButti K."/>
            <person name="Andreopoulos B."/>
            <person name="Pangilinan J."/>
            <person name="Nolan M."/>
            <person name="Tritt A."/>
            <person name="Clum A."/>
            <person name="Lipzen A."/>
            <person name="Daum C."/>
            <person name="Barry K."/>
            <person name="Grigoriev I.V."/>
            <person name="Vilgalys R."/>
        </authorList>
    </citation>
    <scope>NUCLEOTIDE SEQUENCE</scope>
    <source>
        <strain evidence="4">PMI_201</strain>
    </source>
</reference>
<evidence type="ECO:0000313" key="5">
    <source>
        <dbReference type="Proteomes" id="UP001201262"/>
    </source>
</evidence>
<evidence type="ECO:0000259" key="3">
    <source>
        <dbReference type="Pfam" id="PF00501"/>
    </source>
</evidence>
<dbReference type="PANTHER" id="PTHR45527">
    <property type="entry name" value="NONRIBOSOMAL PEPTIDE SYNTHETASE"/>
    <property type="match status" value="1"/>
</dbReference>
<protein>
    <recommendedName>
        <fullName evidence="3">AMP-dependent synthetase/ligase domain-containing protein</fullName>
    </recommendedName>
</protein>
<organism evidence="4 5">
    <name type="scientific">Talaromyces proteolyticus</name>
    <dbReference type="NCBI Taxonomy" id="1131652"/>
    <lineage>
        <taxon>Eukaryota</taxon>
        <taxon>Fungi</taxon>
        <taxon>Dikarya</taxon>
        <taxon>Ascomycota</taxon>
        <taxon>Pezizomycotina</taxon>
        <taxon>Eurotiomycetes</taxon>
        <taxon>Eurotiomycetidae</taxon>
        <taxon>Eurotiales</taxon>
        <taxon>Trichocomaceae</taxon>
        <taxon>Talaromyces</taxon>
        <taxon>Talaromyces sect. Bacilispori</taxon>
    </lineage>
</organism>